<protein>
    <submittedName>
        <fullName evidence="2">Uncharacterized protein</fullName>
    </submittedName>
</protein>
<name>H2EDE8_9VIRU</name>
<accession>H2EDE8</accession>
<feature type="region of interest" description="Disordered" evidence="1">
    <location>
        <begin position="30"/>
        <end position="97"/>
    </location>
</feature>
<sequence>MSSPSTPRTLADYLDNKSDFNTCIFSDILDSPRSSGSSGSSKKSKSSRLSLSGSPRSPRSPRSPISFKLPSFLKNEGSNENSPRSPRSPKTPNSPKKICGSVVKFIRQLSGDKLNEKMYKFDIQRDVKPFFAKNILEMSSDSEDKIYPEGHRVDIYIAGEIIGFAIRKIDIKYTKDPYSKTKLGFWEGYVHVPDFKTPEENRAFFDYMFFQAQDIPDIKTNSSTLSAIGWDHDINLTDDGEVVHYVNLAETIIEIWSVWKCVRDYHMRNYKSDE</sequence>
<evidence type="ECO:0000256" key="1">
    <source>
        <dbReference type="SAM" id="MobiDB-lite"/>
    </source>
</evidence>
<gene>
    <name evidence="2" type="ORF">mv_R216</name>
</gene>
<dbReference type="EMBL" id="JN885995">
    <property type="protein sequence ID" value="AEX62421.1"/>
    <property type="molecule type" value="Genomic_DNA"/>
</dbReference>
<feature type="compositionally biased region" description="Low complexity" evidence="1">
    <location>
        <begin position="30"/>
        <end position="66"/>
    </location>
</feature>
<reference evidence="2" key="1">
    <citation type="submission" date="2011-10" db="EMBL/GenBank/DDBJ databases">
        <title>Provirophages and transpovirons: unique mobilome of giant viruses.</title>
        <authorList>
            <person name="Desnues C."/>
            <person name="LaScola B."/>
            <person name="Yutin N."/>
            <person name="Fournous G."/>
            <person name="Koonin E."/>
            <person name="Raoult D."/>
        </authorList>
    </citation>
    <scope>NUCLEOTIDE SEQUENCE</scope>
    <source>
        <strain evidence="2">Mv13-mv</strain>
    </source>
</reference>
<organism evidence="2">
    <name type="scientific">Moumouvirus sp. 'Monve'</name>
    <dbReference type="NCBI Taxonomy" id="1128131"/>
    <lineage>
        <taxon>Viruses</taxon>
        <taxon>Varidnaviria</taxon>
        <taxon>Bamfordvirae</taxon>
        <taxon>Nucleocytoviricota</taxon>
        <taxon>Megaviricetes</taxon>
        <taxon>Imitervirales</taxon>
        <taxon>Mimiviridae</taxon>
        <taxon>Megamimivirinae</taxon>
        <taxon>Moumouvirus</taxon>
    </lineage>
</organism>
<evidence type="ECO:0000313" key="2">
    <source>
        <dbReference type="EMBL" id="AEX62421.1"/>
    </source>
</evidence>
<proteinExistence type="predicted"/>